<feature type="compositionally biased region" description="Basic and acidic residues" evidence="1">
    <location>
        <begin position="592"/>
        <end position="601"/>
    </location>
</feature>
<dbReference type="EMBL" id="MN739180">
    <property type="protein sequence ID" value="QHS92510.1"/>
    <property type="molecule type" value="Genomic_DNA"/>
</dbReference>
<accession>A0A6C0BKC2</accession>
<feature type="region of interest" description="Disordered" evidence="1">
    <location>
        <begin position="506"/>
        <end position="536"/>
    </location>
</feature>
<feature type="region of interest" description="Disordered" evidence="1">
    <location>
        <begin position="564"/>
        <end position="617"/>
    </location>
</feature>
<dbReference type="InterPro" id="IPR011042">
    <property type="entry name" value="6-blade_b-propeller_TolB-like"/>
</dbReference>
<name>A0A6C0BKC2_9ZZZZ</name>
<evidence type="ECO:0000313" key="2">
    <source>
        <dbReference type="EMBL" id="QHS92510.1"/>
    </source>
</evidence>
<feature type="compositionally biased region" description="Pro residues" evidence="1">
    <location>
        <begin position="568"/>
        <end position="578"/>
    </location>
</feature>
<evidence type="ECO:0000256" key="1">
    <source>
        <dbReference type="SAM" id="MobiDB-lite"/>
    </source>
</evidence>
<dbReference type="Gene3D" id="2.120.10.30">
    <property type="entry name" value="TolB, C-terminal domain"/>
    <property type="match status" value="1"/>
</dbReference>
<protein>
    <submittedName>
        <fullName evidence="2">Uncharacterized protein</fullName>
    </submittedName>
</protein>
<dbReference type="AlphaFoldDB" id="A0A6C0BKC2"/>
<dbReference type="SUPFAM" id="SSF63829">
    <property type="entry name" value="Calcium-dependent phosphotriesterase"/>
    <property type="match status" value="1"/>
</dbReference>
<proteinExistence type="predicted"/>
<dbReference type="NCBIfam" id="TIGR03118">
    <property type="entry name" value="PEPCTERM_chp_1"/>
    <property type="match status" value="1"/>
</dbReference>
<sequence length="617" mass="69099">MSNKYKITELVTNVPDVGKFSDVYLCGPSAIVTDSQKNIWIANNGDTQSVNKNVSHYDLYGVRLSENLPFIDYVSPDPLVPPSLQRQTLTDLFWLQKNVLYYRNKKIVAMPRFYNFPPIIGTVRRQPSPEEIALDKFLNKPNGYLGRYFNVSYLVNFCVNKPNPLKTPAGKRATTLLSNAHVIYRKLILNLFNSSLIFQYGSKLSEAQRWLIISGQVPQKEDPTPTEPKDGILKMVDHHNQRVGAVEVVTNAINDQLPIGLVYNWSRGFVGYEFNNARVSCDLLAAAPNGNIYVYSPLIQTGIYYGFVTAIDNSASYSVYTGIAMSSNNIYVANLSNRRIDMFDFGWVANRDLIFVDPDLPEDYSPYNVFNYKDQIIVLYAKIDTTSGPYIDKVTYGKGYGIINVFSSSGQLIKRAVTNGYLNAPWGITIVKHYFAHGKYIIANHGDGRILIYDKHWSLVNRIRYKNYEKSLAGLYGVCSVYEDVYFTSGANGIVNGLYGEIKKPHHGSPCPPHPPCNSKQNNPPHARTQPHPPVTIPTVLTTSLDWYHGHTGLPHLIKTKQIVQKSGPPPPKIPPKVVPFRPKITQPQPKEAPKGSEDSKSSSGSDTGSIFSQMSD</sequence>
<reference evidence="2" key="1">
    <citation type="journal article" date="2020" name="Nature">
        <title>Giant virus diversity and host interactions through global metagenomics.</title>
        <authorList>
            <person name="Schulz F."/>
            <person name="Roux S."/>
            <person name="Paez-Espino D."/>
            <person name="Jungbluth S."/>
            <person name="Walsh D.A."/>
            <person name="Denef V.J."/>
            <person name="McMahon K.D."/>
            <person name="Konstantinidis K.T."/>
            <person name="Eloe-Fadrosh E.A."/>
            <person name="Kyrpides N.C."/>
            <person name="Woyke T."/>
        </authorList>
    </citation>
    <scope>NUCLEOTIDE SEQUENCE</scope>
    <source>
        <strain evidence="2">GVMAG-M-3300014204-73</strain>
    </source>
</reference>
<dbReference type="InterPro" id="IPR017549">
    <property type="entry name" value="APMV_L690"/>
</dbReference>
<organism evidence="2">
    <name type="scientific">viral metagenome</name>
    <dbReference type="NCBI Taxonomy" id="1070528"/>
    <lineage>
        <taxon>unclassified sequences</taxon>
        <taxon>metagenomes</taxon>
        <taxon>organismal metagenomes</taxon>
    </lineage>
</organism>